<evidence type="ECO:0008006" key="4">
    <source>
        <dbReference type="Google" id="ProtNLM"/>
    </source>
</evidence>
<feature type="non-terminal residue" evidence="2">
    <location>
        <position position="1"/>
    </location>
</feature>
<reference evidence="2" key="1">
    <citation type="journal article" date="2020" name="Stud. Mycol.">
        <title>101 Dothideomycetes genomes: a test case for predicting lifestyles and emergence of pathogens.</title>
        <authorList>
            <person name="Haridas S."/>
            <person name="Albert R."/>
            <person name="Binder M."/>
            <person name="Bloem J."/>
            <person name="Labutti K."/>
            <person name="Salamov A."/>
            <person name="Andreopoulos B."/>
            <person name="Baker S."/>
            <person name="Barry K."/>
            <person name="Bills G."/>
            <person name="Bluhm B."/>
            <person name="Cannon C."/>
            <person name="Castanera R."/>
            <person name="Culley D."/>
            <person name="Daum C."/>
            <person name="Ezra D."/>
            <person name="Gonzalez J."/>
            <person name="Henrissat B."/>
            <person name="Kuo A."/>
            <person name="Liang C."/>
            <person name="Lipzen A."/>
            <person name="Lutzoni F."/>
            <person name="Magnuson J."/>
            <person name="Mondo S."/>
            <person name="Nolan M."/>
            <person name="Ohm R."/>
            <person name="Pangilinan J."/>
            <person name="Park H.-J."/>
            <person name="Ramirez L."/>
            <person name="Alfaro M."/>
            <person name="Sun H."/>
            <person name="Tritt A."/>
            <person name="Yoshinaga Y."/>
            <person name="Zwiers L.-H."/>
            <person name="Turgeon B."/>
            <person name="Goodwin S."/>
            <person name="Spatafora J."/>
            <person name="Crous P."/>
            <person name="Grigoriev I."/>
        </authorList>
    </citation>
    <scope>NUCLEOTIDE SEQUENCE</scope>
    <source>
        <strain evidence="2">CBS 207.26</strain>
    </source>
</reference>
<evidence type="ECO:0000313" key="2">
    <source>
        <dbReference type="EMBL" id="KAF2189323.1"/>
    </source>
</evidence>
<dbReference type="Proteomes" id="UP000800200">
    <property type="component" value="Unassembled WGS sequence"/>
</dbReference>
<sequence>HVPGNVRTLQRNLKIRKKRAGMYVTSRRKIIQKKNKALRVNFRWDNKDKPLFGYFNRVYYTDEAYYNAIHMYSYANYYEKGSLNFYSENDKDNDLLPTPKAPSKPRRRKNESTGNMAWVEKLKNWILTIEHPAQSPDLNLIEGLWNILLQRKILQQEWDKIPMEEVRARIMEMSWRCREIVRSGGLACKLKLW</sequence>
<accession>A0A6A6EDM6</accession>
<dbReference type="InterPro" id="IPR036397">
    <property type="entry name" value="RNaseH_sf"/>
</dbReference>
<gene>
    <name evidence="2" type="ORF">K469DRAFT_701957</name>
</gene>
<dbReference type="OrthoDB" id="5410741at2759"/>
<proteinExistence type="predicted"/>
<dbReference type="GO" id="GO:0003676">
    <property type="term" value="F:nucleic acid binding"/>
    <property type="evidence" value="ECO:0007669"/>
    <property type="project" value="InterPro"/>
</dbReference>
<protein>
    <recommendedName>
        <fullName evidence="4">Tc1-like transposase DDE domain-containing protein</fullName>
    </recommendedName>
</protein>
<keyword evidence="3" id="KW-1185">Reference proteome</keyword>
<evidence type="ECO:0000313" key="3">
    <source>
        <dbReference type="Proteomes" id="UP000800200"/>
    </source>
</evidence>
<evidence type="ECO:0000256" key="1">
    <source>
        <dbReference type="SAM" id="MobiDB-lite"/>
    </source>
</evidence>
<dbReference type="Gene3D" id="3.30.420.10">
    <property type="entry name" value="Ribonuclease H-like superfamily/Ribonuclease H"/>
    <property type="match status" value="1"/>
</dbReference>
<feature type="region of interest" description="Disordered" evidence="1">
    <location>
        <begin position="94"/>
        <end position="113"/>
    </location>
</feature>
<organism evidence="2 3">
    <name type="scientific">Zopfia rhizophila CBS 207.26</name>
    <dbReference type="NCBI Taxonomy" id="1314779"/>
    <lineage>
        <taxon>Eukaryota</taxon>
        <taxon>Fungi</taxon>
        <taxon>Dikarya</taxon>
        <taxon>Ascomycota</taxon>
        <taxon>Pezizomycotina</taxon>
        <taxon>Dothideomycetes</taxon>
        <taxon>Dothideomycetes incertae sedis</taxon>
        <taxon>Zopfiaceae</taxon>
        <taxon>Zopfia</taxon>
    </lineage>
</organism>
<name>A0A6A6EDM6_9PEZI</name>
<dbReference type="AlphaFoldDB" id="A0A6A6EDM6"/>
<dbReference type="EMBL" id="ML994621">
    <property type="protein sequence ID" value="KAF2189323.1"/>
    <property type="molecule type" value="Genomic_DNA"/>
</dbReference>